<dbReference type="Proteomes" id="UP000313231">
    <property type="component" value="Unassembled WGS sequence"/>
</dbReference>
<sequence>MRLLGNARRTLPALILLVLAGGLAACSDDPATQPKRSGADDPVPRVVQDADAALDGVLHRIADELGLTWATGNRFYNLCGESYAPGGVVMDTLFRFDSSDVLTLEQGIEKIRALLEEDGWTVKKPVANPDSVILRATKGVLDLHLELAGGLLQGHLGSDCIETSDDVAREWADKPDAELDWS</sequence>
<comment type="caution">
    <text evidence="2">The sequence shown here is derived from an EMBL/GenBank/DDBJ whole genome shotgun (WGS) entry which is preliminary data.</text>
</comment>
<dbReference type="EMBL" id="VDMP01000026">
    <property type="protein sequence ID" value="TNM37328.1"/>
    <property type="molecule type" value="Genomic_DNA"/>
</dbReference>
<feature type="chain" id="PRO_5039123584" evidence="1">
    <location>
        <begin position="25"/>
        <end position="182"/>
    </location>
</feature>
<name>A0A5C4VN49_9ACTN</name>
<dbReference type="RefSeq" id="WP_139623869.1">
    <property type="nucleotide sequence ID" value="NZ_VDMP01000026.1"/>
</dbReference>
<accession>A0A5C4VN49</accession>
<dbReference type="AlphaFoldDB" id="A0A5C4VN49"/>
<reference evidence="2 3" key="1">
    <citation type="journal article" date="2016" name="Int. J. Syst. Evol. Microbiol.">
        <title>Nocardioides albidus sp. nov., an actinobacterium isolated from garden soil.</title>
        <authorList>
            <person name="Singh H."/>
            <person name="Du J."/>
            <person name="Trinh H."/>
            <person name="Won K."/>
            <person name="Yang J.E."/>
            <person name="Yin C."/>
            <person name="Kook M."/>
            <person name="Yi T.H."/>
        </authorList>
    </citation>
    <scope>NUCLEOTIDE SEQUENCE [LARGE SCALE GENOMIC DNA]</scope>
    <source>
        <strain evidence="2 3">CCTCC AB 2015297</strain>
    </source>
</reference>
<protein>
    <submittedName>
        <fullName evidence="2">Uncharacterized protein</fullName>
    </submittedName>
</protein>
<gene>
    <name evidence="2" type="ORF">FHP29_15910</name>
</gene>
<keyword evidence="1" id="KW-0732">Signal</keyword>
<proteinExistence type="predicted"/>
<organism evidence="2 3">
    <name type="scientific">Nocardioides albidus</name>
    <dbReference type="NCBI Taxonomy" id="1517589"/>
    <lineage>
        <taxon>Bacteria</taxon>
        <taxon>Bacillati</taxon>
        <taxon>Actinomycetota</taxon>
        <taxon>Actinomycetes</taxon>
        <taxon>Propionibacteriales</taxon>
        <taxon>Nocardioidaceae</taxon>
        <taxon>Nocardioides</taxon>
    </lineage>
</organism>
<evidence type="ECO:0000313" key="3">
    <source>
        <dbReference type="Proteomes" id="UP000313231"/>
    </source>
</evidence>
<evidence type="ECO:0000256" key="1">
    <source>
        <dbReference type="SAM" id="SignalP"/>
    </source>
</evidence>
<feature type="signal peptide" evidence="1">
    <location>
        <begin position="1"/>
        <end position="24"/>
    </location>
</feature>
<keyword evidence="3" id="KW-1185">Reference proteome</keyword>
<evidence type="ECO:0000313" key="2">
    <source>
        <dbReference type="EMBL" id="TNM37328.1"/>
    </source>
</evidence>
<dbReference type="PROSITE" id="PS51257">
    <property type="entry name" value="PROKAR_LIPOPROTEIN"/>
    <property type="match status" value="1"/>
</dbReference>
<dbReference type="OrthoDB" id="3787185at2"/>